<protein>
    <submittedName>
        <fullName evidence="3">Dehydrogenase</fullName>
    </submittedName>
</protein>
<gene>
    <name evidence="3" type="ORF">MMUR_43260</name>
</gene>
<comment type="caution">
    <text evidence="3">The sequence shown here is derived from an EMBL/GenBank/DDBJ whole genome shotgun (WGS) entry which is preliminary data.</text>
</comment>
<dbReference type="Gene3D" id="3.40.50.720">
    <property type="entry name" value="NAD(P)-binding Rossmann-like Domain"/>
    <property type="match status" value="1"/>
</dbReference>
<dbReference type="SUPFAM" id="SSF51735">
    <property type="entry name" value="NAD(P)-binding Rossmann-fold domains"/>
    <property type="match status" value="1"/>
</dbReference>
<dbReference type="NCBIfam" id="NF005559">
    <property type="entry name" value="PRK07231.1"/>
    <property type="match status" value="1"/>
</dbReference>
<dbReference type="PRINTS" id="PR00081">
    <property type="entry name" value="GDHRDH"/>
</dbReference>
<keyword evidence="4" id="KW-1185">Reference proteome</keyword>
<dbReference type="Pfam" id="PF13561">
    <property type="entry name" value="adh_short_C2"/>
    <property type="match status" value="1"/>
</dbReference>
<dbReference type="InterPro" id="IPR036291">
    <property type="entry name" value="NAD(P)-bd_dom_sf"/>
</dbReference>
<dbReference type="FunFam" id="3.40.50.720:FF:000084">
    <property type="entry name" value="Short-chain dehydrogenase reductase"/>
    <property type="match status" value="1"/>
</dbReference>
<dbReference type="InterPro" id="IPR020904">
    <property type="entry name" value="Sc_DH/Rdtase_CS"/>
</dbReference>
<name>A0A7I9WS44_9MYCO</name>
<proteinExistence type="inferred from homology"/>
<evidence type="ECO:0000313" key="3">
    <source>
        <dbReference type="EMBL" id="GFG60190.1"/>
    </source>
</evidence>
<keyword evidence="2" id="KW-0560">Oxidoreductase</keyword>
<dbReference type="PROSITE" id="PS00061">
    <property type="entry name" value="ADH_SHORT"/>
    <property type="match status" value="1"/>
</dbReference>
<organism evidence="3 4">
    <name type="scientific">Mycolicibacterium murale</name>
    <dbReference type="NCBI Taxonomy" id="182220"/>
    <lineage>
        <taxon>Bacteria</taxon>
        <taxon>Bacillati</taxon>
        <taxon>Actinomycetota</taxon>
        <taxon>Actinomycetes</taxon>
        <taxon>Mycobacteriales</taxon>
        <taxon>Mycobacteriaceae</taxon>
        <taxon>Mycolicibacterium</taxon>
    </lineage>
</organism>
<accession>A0A7I9WS44</accession>
<dbReference type="Proteomes" id="UP000465241">
    <property type="component" value="Unassembled WGS sequence"/>
</dbReference>
<comment type="similarity">
    <text evidence="1">Belongs to the short-chain dehydrogenases/reductases (SDR) family.</text>
</comment>
<dbReference type="InterPro" id="IPR002347">
    <property type="entry name" value="SDR_fam"/>
</dbReference>
<dbReference type="PANTHER" id="PTHR24321">
    <property type="entry name" value="DEHYDROGENASES, SHORT CHAIN"/>
    <property type="match status" value="1"/>
</dbReference>
<sequence>MSFSIAGKGAVVTGASSGHGRAIALALAAAGASVVCSDIRKSALSGGFEPDLDIDTDDLIRQRGGKAEYVQADVTKAEDHEAAVQAAVEAFGSLDVYVNNAGAFLGNYSVVDEPRQTWDKTFEINVTGTWLGCKAAVRQMLTQEVAGRSRGKIVNVGSIAGDIGQADLGAYSASKGAIHNFTRAVAIENAPHRINVNAVAPGYFPTAMNRAAFDDPETLAKIQALHPWPELGVPDDVAAAVTFLASPGADWITGVVLPVDGGFLAS</sequence>
<reference evidence="3 4" key="1">
    <citation type="journal article" date="2019" name="Emerg. Microbes Infect.">
        <title>Comprehensive subspecies identification of 175 nontuberculous mycobacteria species based on 7547 genomic profiles.</title>
        <authorList>
            <person name="Matsumoto Y."/>
            <person name="Kinjo T."/>
            <person name="Motooka D."/>
            <person name="Nabeya D."/>
            <person name="Jung N."/>
            <person name="Uechi K."/>
            <person name="Horii T."/>
            <person name="Iida T."/>
            <person name="Fujita J."/>
            <person name="Nakamura S."/>
        </authorList>
    </citation>
    <scope>NUCLEOTIDE SEQUENCE [LARGE SCALE GENOMIC DNA]</scope>
    <source>
        <strain evidence="3 4">JCM 13392</strain>
    </source>
</reference>
<dbReference type="GO" id="GO:0016491">
    <property type="term" value="F:oxidoreductase activity"/>
    <property type="evidence" value="ECO:0007669"/>
    <property type="project" value="UniProtKB-KW"/>
</dbReference>
<evidence type="ECO:0000256" key="1">
    <source>
        <dbReference type="ARBA" id="ARBA00006484"/>
    </source>
</evidence>
<dbReference type="PRINTS" id="PR00080">
    <property type="entry name" value="SDRFAMILY"/>
</dbReference>
<dbReference type="AlphaFoldDB" id="A0A7I9WS44"/>
<dbReference type="EMBL" id="BLKT01000003">
    <property type="protein sequence ID" value="GFG60190.1"/>
    <property type="molecule type" value="Genomic_DNA"/>
</dbReference>
<dbReference type="PANTHER" id="PTHR24321:SF8">
    <property type="entry name" value="ESTRADIOL 17-BETA-DEHYDROGENASE 8-RELATED"/>
    <property type="match status" value="1"/>
</dbReference>
<evidence type="ECO:0000256" key="2">
    <source>
        <dbReference type="ARBA" id="ARBA00023002"/>
    </source>
</evidence>
<evidence type="ECO:0000313" key="4">
    <source>
        <dbReference type="Proteomes" id="UP000465241"/>
    </source>
</evidence>
<dbReference type="RefSeq" id="WP_193490431.1">
    <property type="nucleotide sequence ID" value="NZ_BAAAMC010000034.1"/>
</dbReference>